<dbReference type="InterPro" id="IPR008919">
    <property type="entry name" value="Retrov_capsid_N"/>
</dbReference>
<dbReference type="GO" id="GO:0006089">
    <property type="term" value="P:lactate metabolic process"/>
    <property type="evidence" value="ECO:0007669"/>
    <property type="project" value="TreeGrafter"/>
</dbReference>
<comment type="catalytic activity">
    <reaction evidence="5">
        <text>(S)-lactate + NAD(+) = pyruvate + NADH + H(+)</text>
        <dbReference type="Rhea" id="RHEA:23444"/>
        <dbReference type="ChEBI" id="CHEBI:15361"/>
        <dbReference type="ChEBI" id="CHEBI:15378"/>
        <dbReference type="ChEBI" id="CHEBI:16651"/>
        <dbReference type="ChEBI" id="CHEBI:57540"/>
        <dbReference type="ChEBI" id="CHEBI:57945"/>
        <dbReference type="EC" id="1.1.1.27"/>
    </reaction>
    <physiologicalReaction direction="left-to-right" evidence="5">
        <dbReference type="Rhea" id="RHEA:23445"/>
    </physiologicalReaction>
    <physiologicalReaction direction="right-to-left" evidence="5">
        <dbReference type="Rhea" id="RHEA:23446"/>
    </physiologicalReaction>
</comment>
<dbReference type="Proteomes" id="UP000190648">
    <property type="component" value="Unassembled WGS sequence"/>
</dbReference>
<dbReference type="GO" id="GO:0004459">
    <property type="term" value="F:L-lactate dehydrogenase (NAD+) activity"/>
    <property type="evidence" value="ECO:0007669"/>
    <property type="project" value="UniProtKB-EC"/>
</dbReference>
<dbReference type="OrthoDB" id="9398474at2759"/>
<dbReference type="SUPFAM" id="SSF47943">
    <property type="entry name" value="Retrovirus capsid protein, N-terminal core domain"/>
    <property type="match status" value="1"/>
</dbReference>
<dbReference type="PANTHER" id="PTHR43128:SF2">
    <property type="entry name" value="L-LACTATE DEHYDROGENASE B CHAIN"/>
    <property type="match status" value="1"/>
</dbReference>
<feature type="region of interest" description="Disordered" evidence="6">
    <location>
        <begin position="178"/>
        <end position="218"/>
    </location>
</feature>
<keyword evidence="10" id="KW-1185">Reference proteome</keyword>
<evidence type="ECO:0000313" key="10">
    <source>
        <dbReference type="Proteomes" id="UP000190648"/>
    </source>
</evidence>
<evidence type="ECO:0000256" key="2">
    <source>
        <dbReference type="ARBA" id="ARBA00022490"/>
    </source>
</evidence>
<proteinExistence type="predicted"/>
<dbReference type="InterPro" id="IPR008916">
    <property type="entry name" value="Retrov_capsid_C"/>
</dbReference>
<comment type="caution">
    <text evidence="9">The sequence shown here is derived from an EMBL/GenBank/DDBJ whole genome shotgun (WGS) entry which is preliminary data.</text>
</comment>
<evidence type="ECO:0000313" key="9">
    <source>
        <dbReference type="EMBL" id="OPJ70630.1"/>
    </source>
</evidence>
<sequence>MAAPGSAPGPAQKLAARPPVPYGGPVWSAAAANTMATVKEKLMTPLTAGIKVPNNKISIVGSGQVGMASAISILGKGLCDELALVDVMEDRLKGEMMDLQHGTVFLHTRKIVAGKDYAVTANSKIVIVTAGVRQQEGESRLNLVQRNVDVFKSIIPQIVKHSPNCIFLVVSNPDSDDEDYPMVSQSESKNVIPKNPNPLDPLPPPSVTEEVPEGGGGDPWHKPNFPTTWGLPSASVTVRPWDPVHFWKHVKAKAMEIGDWDLLENISVPSTVAEPLIVESAGPVAFPVVYHNSAAEKPHKHVPYSWKVIQDLQKASAQYGPNSPAVMQLIRLLSLEAMTPYDIAHLAQIIFQPVQHELFRNIWQQRAEAQAVVNLQYPETDPRSGNGVDVFLGLGQFSNPQHQAQWPPLVLEQAKAIGFEAIIRTAQLAEPKRRYLTIKQGPKEPFLSFFEKLQAAVERQVFDAHLREMLVKQLARDNANADCQKVIETLPRDPALEAMITACAKVGSVEHEMTALATAMAVARVQEYTCYGCGQNGHNTMATLKEKLMTPIAAGITVPNNKITIVGVGQVGMACAISVLGKGLCDELALVDVLEDKLKGEMMDLQHGSLFLHTHKIVADKVISTCITGLLETKELSHPHDASGSSSL</sequence>
<dbReference type="SUPFAM" id="SSF51735">
    <property type="entry name" value="NAD(P)-binding Rossmann-fold domains"/>
    <property type="match status" value="2"/>
</dbReference>
<evidence type="ECO:0008006" key="11">
    <source>
        <dbReference type="Google" id="ProtNLM"/>
    </source>
</evidence>
<gene>
    <name evidence="9" type="ORF">AV530_008887</name>
</gene>
<feature type="domain" description="Retroviral nucleocapsid Gag protein p24 C-terminal" evidence="8">
    <location>
        <begin position="434"/>
        <end position="502"/>
    </location>
</feature>
<reference evidence="9 10" key="1">
    <citation type="submission" date="2016-02" db="EMBL/GenBank/DDBJ databases">
        <title>Band-tailed pigeon sequencing and assembly.</title>
        <authorList>
            <person name="Soares A.E."/>
            <person name="Novak B.J."/>
            <person name="Rice E.S."/>
            <person name="O'Connell B."/>
            <person name="Chang D."/>
            <person name="Weber S."/>
            <person name="Shapiro B."/>
        </authorList>
    </citation>
    <scope>NUCLEOTIDE SEQUENCE [LARGE SCALE GENOMIC DNA]</scope>
    <source>
        <strain evidence="9">BTP2013</strain>
        <tissue evidence="9">Blood</tissue>
    </source>
</reference>
<dbReference type="Pfam" id="PF00056">
    <property type="entry name" value="Ldh_1_N"/>
    <property type="match status" value="2"/>
</dbReference>
<dbReference type="InterPro" id="IPR045345">
    <property type="entry name" value="Gag_p24_C"/>
</dbReference>
<dbReference type="GO" id="GO:0005737">
    <property type="term" value="C:cytoplasm"/>
    <property type="evidence" value="ECO:0007669"/>
    <property type="project" value="UniProtKB-SubCell"/>
</dbReference>
<dbReference type="InterPro" id="IPR001557">
    <property type="entry name" value="L-lactate/malate_DH"/>
</dbReference>
<evidence type="ECO:0000256" key="5">
    <source>
        <dbReference type="ARBA" id="ARBA00048275"/>
    </source>
</evidence>
<keyword evidence="2" id="KW-0963">Cytoplasm</keyword>
<dbReference type="GO" id="GO:0016032">
    <property type="term" value="P:viral process"/>
    <property type="evidence" value="ECO:0007669"/>
    <property type="project" value="InterPro"/>
</dbReference>
<keyword evidence="3" id="KW-0520">NAD</keyword>
<dbReference type="AlphaFoldDB" id="A0A1V4JEW4"/>
<comment type="function">
    <text evidence="4">Interconverts simultaneously and stereospecifically pyruvate and lactate with concomitant interconversion of NADH and NAD(+).</text>
</comment>
<dbReference type="Pfam" id="PF19317">
    <property type="entry name" value="Gag_p24_C"/>
    <property type="match status" value="1"/>
</dbReference>
<feature type="domain" description="Lactate/malate dehydrogenase N-terminal" evidence="7">
    <location>
        <begin position="56"/>
        <end position="173"/>
    </location>
</feature>
<evidence type="ECO:0000256" key="1">
    <source>
        <dbReference type="ARBA" id="ARBA00004496"/>
    </source>
</evidence>
<feature type="compositionally biased region" description="Pro residues" evidence="6">
    <location>
        <begin position="195"/>
        <end position="206"/>
    </location>
</feature>
<dbReference type="SUPFAM" id="SSF47353">
    <property type="entry name" value="Retrovirus capsid dimerization domain-like"/>
    <property type="match status" value="1"/>
</dbReference>
<evidence type="ECO:0000259" key="8">
    <source>
        <dbReference type="Pfam" id="PF19317"/>
    </source>
</evidence>
<accession>A0A1V4JEW4</accession>
<feature type="domain" description="Lactate/malate dehydrogenase N-terminal" evidence="7">
    <location>
        <begin position="562"/>
        <end position="621"/>
    </location>
</feature>
<dbReference type="Gene3D" id="3.40.50.720">
    <property type="entry name" value="NAD(P)-binding Rossmann-like Domain"/>
    <property type="match status" value="2"/>
</dbReference>
<dbReference type="InterPro" id="IPR001236">
    <property type="entry name" value="Lactate/malate_DH_N"/>
</dbReference>
<dbReference type="Pfam" id="PF00607">
    <property type="entry name" value="Gag_p24"/>
    <property type="match status" value="1"/>
</dbReference>
<evidence type="ECO:0000256" key="6">
    <source>
        <dbReference type="SAM" id="MobiDB-lite"/>
    </source>
</evidence>
<evidence type="ECO:0000256" key="4">
    <source>
        <dbReference type="ARBA" id="ARBA00033729"/>
    </source>
</evidence>
<dbReference type="Gene3D" id="1.10.1200.30">
    <property type="match status" value="1"/>
</dbReference>
<dbReference type="Gene3D" id="1.10.375.10">
    <property type="entry name" value="Human Immunodeficiency Virus Type 1 Capsid Protein"/>
    <property type="match status" value="1"/>
</dbReference>
<dbReference type="PANTHER" id="PTHR43128">
    <property type="entry name" value="L-2-HYDROXYCARBOXYLATE DEHYDROGENASE (NAD(P)(+))"/>
    <property type="match status" value="1"/>
</dbReference>
<comment type="subcellular location">
    <subcellularLocation>
        <location evidence="1">Cytoplasm</location>
    </subcellularLocation>
</comment>
<protein>
    <recommendedName>
        <fullName evidence="11">L-lactate dehydrogenase A chain</fullName>
    </recommendedName>
</protein>
<organism evidence="9 10">
    <name type="scientific">Patagioenas fasciata monilis</name>
    <dbReference type="NCBI Taxonomy" id="372326"/>
    <lineage>
        <taxon>Eukaryota</taxon>
        <taxon>Metazoa</taxon>
        <taxon>Chordata</taxon>
        <taxon>Craniata</taxon>
        <taxon>Vertebrata</taxon>
        <taxon>Euteleostomi</taxon>
        <taxon>Archelosauria</taxon>
        <taxon>Archosauria</taxon>
        <taxon>Dinosauria</taxon>
        <taxon>Saurischia</taxon>
        <taxon>Theropoda</taxon>
        <taxon>Coelurosauria</taxon>
        <taxon>Aves</taxon>
        <taxon>Neognathae</taxon>
        <taxon>Neoaves</taxon>
        <taxon>Columbimorphae</taxon>
        <taxon>Columbiformes</taxon>
        <taxon>Columbidae</taxon>
        <taxon>Patagioenas</taxon>
    </lineage>
</organism>
<dbReference type="EMBL" id="LSYS01007836">
    <property type="protein sequence ID" value="OPJ70630.1"/>
    <property type="molecule type" value="Genomic_DNA"/>
</dbReference>
<dbReference type="STRING" id="372326.A0A1V4JEW4"/>
<name>A0A1V4JEW4_PATFA</name>
<dbReference type="PRINTS" id="PR00086">
    <property type="entry name" value="LLDHDRGNASE"/>
</dbReference>
<evidence type="ECO:0000256" key="3">
    <source>
        <dbReference type="ARBA" id="ARBA00023027"/>
    </source>
</evidence>
<dbReference type="InterPro" id="IPR036291">
    <property type="entry name" value="NAD(P)-bd_dom_sf"/>
</dbReference>
<evidence type="ECO:0000259" key="7">
    <source>
        <dbReference type="Pfam" id="PF00056"/>
    </source>
</evidence>